<evidence type="ECO:0000256" key="1">
    <source>
        <dbReference type="SAM" id="Coils"/>
    </source>
</evidence>
<evidence type="ECO:0000313" key="3">
    <source>
        <dbReference type="EMBL" id="KAH3850433.1"/>
    </source>
</evidence>
<keyword evidence="4" id="KW-1185">Reference proteome</keyword>
<sequence>MDMPIIKTFWFNNNSYIDIVNVNTSTLERYAKIDSVNLRLMTSSTESSSPKSEHYDGTGAMHFIVATVIVYSIFGVSCLIFNRIRRTNRERTDRDDEEVGRYIKIEGVLKLEGHKSHLLNDMKKYSDDIRRYEEKMRILEIERELEEEKRTAEMIFDEPIAKKGVKKSKRRRHSLFTPKKQPPAFLGPKLSQTDNTLGRMGFSFLFMSNQPTGSDRHLSAVQETIDEETVEEETSFLKTPTCLKHARKTSADARLETIVGSKAIEADSDVIANAPDKSEATGIRLTEKGKLSKFPLSPAEIQSDVANFTCAHDHGMNYTPPAIVIEQTEVFVETEPSNVVKYMDDDL</sequence>
<protein>
    <submittedName>
        <fullName evidence="3">Uncharacterized protein</fullName>
    </submittedName>
</protein>
<feature type="transmembrane region" description="Helical" evidence="2">
    <location>
        <begin position="60"/>
        <end position="81"/>
    </location>
</feature>
<organism evidence="3 4">
    <name type="scientific">Dreissena polymorpha</name>
    <name type="common">Zebra mussel</name>
    <name type="synonym">Mytilus polymorpha</name>
    <dbReference type="NCBI Taxonomy" id="45954"/>
    <lineage>
        <taxon>Eukaryota</taxon>
        <taxon>Metazoa</taxon>
        <taxon>Spiralia</taxon>
        <taxon>Lophotrochozoa</taxon>
        <taxon>Mollusca</taxon>
        <taxon>Bivalvia</taxon>
        <taxon>Autobranchia</taxon>
        <taxon>Heteroconchia</taxon>
        <taxon>Euheterodonta</taxon>
        <taxon>Imparidentia</taxon>
        <taxon>Neoheterodontei</taxon>
        <taxon>Myida</taxon>
        <taxon>Dreissenoidea</taxon>
        <taxon>Dreissenidae</taxon>
        <taxon>Dreissena</taxon>
    </lineage>
</organism>
<keyword evidence="2" id="KW-1133">Transmembrane helix</keyword>
<keyword evidence="2" id="KW-0812">Transmembrane</keyword>
<dbReference type="Proteomes" id="UP000828390">
    <property type="component" value="Unassembled WGS sequence"/>
</dbReference>
<gene>
    <name evidence="3" type="ORF">DPMN_092844</name>
</gene>
<evidence type="ECO:0000313" key="4">
    <source>
        <dbReference type="Proteomes" id="UP000828390"/>
    </source>
</evidence>
<keyword evidence="1" id="KW-0175">Coiled coil</keyword>
<dbReference type="AlphaFoldDB" id="A0A9D4L294"/>
<proteinExistence type="predicted"/>
<dbReference type="EMBL" id="JAIWYP010000003">
    <property type="protein sequence ID" value="KAH3850433.1"/>
    <property type="molecule type" value="Genomic_DNA"/>
</dbReference>
<evidence type="ECO:0000256" key="2">
    <source>
        <dbReference type="SAM" id="Phobius"/>
    </source>
</evidence>
<keyword evidence="2" id="KW-0472">Membrane</keyword>
<reference evidence="3" key="2">
    <citation type="submission" date="2020-11" db="EMBL/GenBank/DDBJ databases">
        <authorList>
            <person name="McCartney M.A."/>
            <person name="Auch B."/>
            <person name="Kono T."/>
            <person name="Mallez S."/>
            <person name="Becker A."/>
            <person name="Gohl D.M."/>
            <person name="Silverstein K.A.T."/>
            <person name="Koren S."/>
            <person name="Bechman K.B."/>
            <person name="Herman A."/>
            <person name="Abrahante J.E."/>
            <person name="Garbe J."/>
        </authorList>
    </citation>
    <scope>NUCLEOTIDE SEQUENCE</scope>
    <source>
        <strain evidence="3">Duluth1</strain>
        <tissue evidence="3">Whole animal</tissue>
    </source>
</reference>
<feature type="coiled-coil region" evidence="1">
    <location>
        <begin position="115"/>
        <end position="158"/>
    </location>
</feature>
<name>A0A9D4L294_DREPO</name>
<reference evidence="3" key="1">
    <citation type="journal article" date="2019" name="bioRxiv">
        <title>The Genome of the Zebra Mussel, Dreissena polymorpha: A Resource for Invasive Species Research.</title>
        <authorList>
            <person name="McCartney M.A."/>
            <person name="Auch B."/>
            <person name="Kono T."/>
            <person name="Mallez S."/>
            <person name="Zhang Y."/>
            <person name="Obille A."/>
            <person name="Becker A."/>
            <person name="Abrahante J.E."/>
            <person name="Garbe J."/>
            <person name="Badalamenti J.P."/>
            <person name="Herman A."/>
            <person name="Mangelson H."/>
            <person name="Liachko I."/>
            <person name="Sullivan S."/>
            <person name="Sone E.D."/>
            <person name="Koren S."/>
            <person name="Silverstein K.A.T."/>
            <person name="Beckman K.B."/>
            <person name="Gohl D.M."/>
        </authorList>
    </citation>
    <scope>NUCLEOTIDE SEQUENCE</scope>
    <source>
        <strain evidence="3">Duluth1</strain>
        <tissue evidence="3">Whole animal</tissue>
    </source>
</reference>
<comment type="caution">
    <text evidence="3">The sequence shown here is derived from an EMBL/GenBank/DDBJ whole genome shotgun (WGS) entry which is preliminary data.</text>
</comment>
<accession>A0A9D4L294</accession>